<evidence type="ECO:0000259" key="2">
    <source>
        <dbReference type="Pfam" id="PF13505"/>
    </source>
</evidence>
<reference evidence="3" key="1">
    <citation type="submission" date="2020-09" db="EMBL/GenBank/DDBJ databases">
        <title>Desulfogranum mesoprofundum gen. nov., sp. nov., a novel mesophilic, sulfate-reducing chemolithoautotroph isolated from a deep-sea hydrothermal vent chimney in the Suiyo Seamount.</title>
        <authorList>
            <person name="Hashimoto Y."/>
            <person name="Nakagawa S."/>
        </authorList>
    </citation>
    <scope>NUCLEOTIDE SEQUENCE</scope>
    <source>
        <strain evidence="3">KT2</strain>
    </source>
</reference>
<keyword evidence="4" id="KW-1185">Reference proteome</keyword>
<dbReference type="KEGG" id="dbk:DGMP_32370"/>
<protein>
    <recommendedName>
        <fullName evidence="2">Outer membrane protein beta-barrel domain-containing protein</fullName>
    </recommendedName>
</protein>
<name>A0A8D5FVQ9_9BACT</name>
<evidence type="ECO:0000313" key="4">
    <source>
        <dbReference type="Proteomes" id="UP000826725"/>
    </source>
</evidence>
<gene>
    <name evidence="3" type="ORF">DGMP_32370</name>
</gene>
<keyword evidence="1" id="KW-0732">Signal</keyword>
<feature type="domain" description="Outer membrane protein beta-barrel" evidence="2">
    <location>
        <begin position="12"/>
        <end position="168"/>
    </location>
</feature>
<accession>A0A8D5FVQ9</accession>
<evidence type="ECO:0000256" key="1">
    <source>
        <dbReference type="ARBA" id="ARBA00022729"/>
    </source>
</evidence>
<dbReference type="Pfam" id="PF13505">
    <property type="entry name" value="OMP_b-brl"/>
    <property type="match status" value="1"/>
</dbReference>
<dbReference type="Proteomes" id="UP000826725">
    <property type="component" value="Chromosome"/>
</dbReference>
<organism evidence="3 4">
    <name type="scientific">Desulfomarina profundi</name>
    <dbReference type="NCBI Taxonomy" id="2772557"/>
    <lineage>
        <taxon>Bacteria</taxon>
        <taxon>Pseudomonadati</taxon>
        <taxon>Thermodesulfobacteriota</taxon>
        <taxon>Desulfobulbia</taxon>
        <taxon>Desulfobulbales</taxon>
        <taxon>Desulfobulbaceae</taxon>
        <taxon>Desulfomarina</taxon>
    </lineage>
</organism>
<dbReference type="AlphaFoldDB" id="A0A8D5FVQ9"/>
<dbReference type="RefSeq" id="WP_228854892.1">
    <property type="nucleotide sequence ID" value="NZ_AP024086.1"/>
</dbReference>
<dbReference type="InterPro" id="IPR027385">
    <property type="entry name" value="Beta-barrel_OMP"/>
</dbReference>
<evidence type="ECO:0000313" key="3">
    <source>
        <dbReference type="EMBL" id="BCL62544.1"/>
    </source>
</evidence>
<sequence>MRVKIFFISVIILVFCSAWSVYAEGNHRLGAGLHYWYALEDIDKDNVDDKGYALQFSYQYVTTSLLKIEADLDVLQEGYGGSDSTVFSPQAFLLLGKAVYAGAGVGINYSDGSFAESPFFALRAGVELEVLPALYVDINANYRFETWDFDAIKEDIDTDTITLGAQVRIEF</sequence>
<dbReference type="EMBL" id="AP024086">
    <property type="protein sequence ID" value="BCL62544.1"/>
    <property type="molecule type" value="Genomic_DNA"/>
</dbReference>
<proteinExistence type="predicted"/>